<keyword evidence="2" id="KW-1185">Reference proteome</keyword>
<comment type="caution">
    <text evidence="1">The sequence shown here is derived from an EMBL/GenBank/DDBJ whole genome shotgun (WGS) entry which is preliminary data.</text>
</comment>
<protein>
    <submittedName>
        <fullName evidence="1">Uncharacterized protein</fullName>
    </submittedName>
</protein>
<name>A0ACB8Z5G0_ARCLA</name>
<proteinExistence type="predicted"/>
<dbReference type="Proteomes" id="UP001055879">
    <property type="component" value="Linkage Group LG11"/>
</dbReference>
<evidence type="ECO:0000313" key="2">
    <source>
        <dbReference type="Proteomes" id="UP001055879"/>
    </source>
</evidence>
<organism evidence="1 2">
    <name type="scientific">Arctium lappa</name>
    <name type="common">Greater burdock</name>
    <name type="synonym">Lappa major</name>
    <dbReference type="NCBI Taxonomy" id="4217"/>
    <lineage>
        <taxon>Eukaryota</taxon>
        <taxon>Viridiplantae</taxon>
        <taxon>Streptophyta</taxon>
        <taxon>Embryophyta</taxon>
        <taxon>Tracheophyta</taxon>
        <taxon>Spermatophyta</taxon>
        <taxon>Magnoliopsida</taxon>
        <taxon>eudicotyledons</taxon>
        <taxon>Gunneridae</taxon>
        <taxon>Pentapetalae</taxon>
        <taxon>asterids</taxon>
        <taxon>campanulids</taxon>
        <taxon>Asterales</taxon>
        <taxon>Asteraceae</taxon>
        <taxon>Carduoideae</taxon>
        <taxon>Cardueae</taxon>
        <taxon>Arctiinae</taxon>
        <taxon>Arctium</taxon>
    </lineage>
</organism>
<evidence type="ECO:0000313" key="1">
    <source>
        <dbReference type="EMBL" id="KAI3693247.1"/>
    </source>
</evidence>
<sequence>MPSGDFFANFLVRVNYVQYVVMKVKRVSRMCVITNERKPLKFSKRGDLSNSFSIWRGGSLLVEMSCSKANLRFSLKGTRTEEKFKYRCVRKSSSGSCALRGEKHQSTMSCETWSKLGGSHCRVRKQNAKLALTKI</sequence>
<reference evidence="1 2" key="2">
    <citation type="journal article" date="2022" name="Mol. Ecol. Resour.">
        <title>The genomes of chicory, endive, great burdock and yacon provide insights into Asteraceae paleo-polyploidization history and plant inulin production.</title>
        <authorList>
            <person name="Fan W."/>
            <person name="Wang S."/>
            <person name="Wang H."/>
            <person name="Wang A."/>
            <person name="Jiang F."/>
            <person name="Liu H."/>
            <person name="Zhao H."/>
            <person name="Xu D."/>
            <person name="Zhang Y."/>
        </authorList>
    </citation>
    <scope>NUCLEOTIDE SEQUENCE [LARGE SCALE GENOMIC DNA]</scope>
    <source>
        <strain evidence="2">cv. Niubang</strain>
    </source>
</reference>
<reference evidence="2" key="1">
    <citation type="journal article" date="2022" name="Mol. Ecol. Resour.">
        <title>The genomes of chicory, endive, great burdock and yacon provide insights into Asteraceae palaeo-polyploidization history and plant inulin production.</title>
        <authorList>
            <person name="Fan W."/>
            <person name="Wang S."/>
            <person name="Wang H."/>
            <person name="Wang A."/>
            <person name="Jiang F."/>
            <person name="Liu H."/>
            <person name="Zhao H."/>
            <person name="Xu D."/>
            <person name="Zhang Y."/>
        </authorList>
    </citation>
    <scope>NUCLEOTIDE SEQUENCE [LARGE SCALE GENOMIC DNA]</scope>
    <source>
        <strain evidence="2">cv. Niubang</strain>
    </source>
</reference>
<dbReference type="EMBL" id="CM042057">
    <property type="protein sequence ID" value="KAI3693247.1"/>
    <property type="molecule type" value="Genomic_DNA"/>
</dbReference>
<accession>A0ACB8Z5G0</accession>
<gene>
    <name evidence="1" type="ORF">L6452_33079</name>
</gene>